<feature type="transmembrane region" description="Helical" evidence="1">
    <location>
        <begin position="467"/>
        <end position="491"/>
    </location>
</feature>
<keyword evidence="1" id="KW-0472">Membrane</keyword>
<organism evidence="2">
    <name type="scientific">Passion fruit green spot virus</name>
    <dbReference type="NCBI Taxonomy" id="989895"/>
    <lineage>
        <taxon>Viruses</taxon>
        <taxon>Riboviria</taxon>
        <taxon>Orthornavirae</taxon>
        <taxon>Kitrinoviricota</taxon>
        <taxon>Alsuviricetes</taxon>
        <taxon>Martellivirales</taxon>
        <taxon>Kitaviridae</taxon>
        <taxon>Cilevirus</taxon>
        <taxon>Cilevirus passiflorae</taxon>
    </lineage>
</organism>
<evidence type="ECO:0000256" key="1">
    <source>
        <dbReference type="SAM" id="Phobius"/>
    </source>
</evidence>
<keyword evidence="1" id="KW-0812">Transmembrane</keyword>
<proteinExistence type="predicted"/>
<protein>
    <submittedName>
        <fullName evidence="2">P61 protein</fullName>
    </submittedName>
</protein>
<evidence type="ECO:0000313" key="2">
    <source>
        <dbReference type="EMBL" id="QFU28433.1"/>
    </source>
</evidence>
<sequence>MDFLAVYTFLNLTLGLLTVDFNSKGRFSPSPNCISKHCGSLPAECSRDQVVEITVKRNVFTADDHYCISLGLVSNQVIRMSTLFIGDYDLDGEFSCDQTALSFGIVSNNLGVIENPLKGCDNYGLRTGLHRFSNCYNSSTLGSKLTDKKYALQLETAAPINTRGVEVFNDFVGFTYYRTLCDSLCGYDVSYTDFEFGNYAFHYPLCNDHIPLCYEGDEDPCPKGYRLERIFVDHFFEGQRKLPRTICVSESDPGTTFPAWYKVDPSTYDRVVGNRTINIADKCDLAVRKNLKFYRYGTVGHLFSDIMVVTVANQDYLSSNFCRSYVFNLGRHFSNVTSPSMWSFLKTYVHCDSDGCGFKGPDYEKILTLCEPHILVDKKAALVSSFSIFNVTYGGKVGFLPTSLTGSVLSGYNVYAYHGFLTFNFDSITLKTVSMTLVKAESEWYMKLMMFFADDVLKVCFETIFSVLFNALSTCLGFIFKVGGCCFHLVFLCILDSLVILLCLLPCYCHLGFILCSVANLIIKLFMRENCCVGIPEVISSTF</sequence>
<dbReference type="EMBL" id="MK804174">
    <property type="protein sequence ID" value="QFU28433.1"/>
    <property type="molecule type" value="Genomic_RNA"/>
</dbReference>
<feature type="transmembrane region" description="Helical" evidence="1">
    <location>
        <begin position="498"/>
        <end position="523"/>
    </location>
</feature>
<keyword evidence="1" id="KW-1133">Transmembrane helix</keyword>
<gene>
    <name evidence="2" type="primary">p61</name>
</gene>
<name>A0A5P9KEX0_9VIRU</name>
<accession>A0A5P9KEX0</accession>
<reference evidence="2" key="1">
    <citation type="submission" date="2019-04" db="EMBL/GenBank/DDBJ databases">
        <title>The genome of Passion fruit green spot virus highlights the polymorphism of the 5'-end of the RNA2 of cileviruses.</title>
        <authorList>
            <person name="Ramos-Gonzalez P.L."/>
            <person name="Santos G."/>
            <person name="Chavi-Jesus C."/>
            <person name="Harakava R."/>
            <person name="Kitajima E.W."/>
            <person name="Freitas-Astua J."/>
        </authorList>
    </citation>
    <scope>NUCLEOTIDE SEQUENCE</scope>
    <source>
        <strain evidence="2">PFGSV/BSB1</strain>
    </source>
</reference>